<dbReference type="Proteomes" id="UP001499942">
    <property type="component" value="Unassembled WGS sequence"/>
</dbReference>
<evidence type="ECO:0000256" key="1">
    <source>
        <dbReference type="SAM" id="MobiDB-lite"/>
    </source>
</evidence>
<organism evidence="2 3">
    <name type="scientific">Streptomyces gobitricini</name>
    <dbReference type="NCBI Taxonomy" id="68211"/>
    <lineage>
        <taxon>Bacteria</taxon>
        <taxon>Bacillati</taxon>
        <taxon>Actinomycetota</taxon>
        <taxon>Actinomycetes</taxon>
        <taxon>Kitasatosporales</taxon>
        <taxon>Streptomycetaceae</taxon>
        <taxon>Streptomyces</taxon>
    </lineage>
</organism>
<accession>A0ABN3MEK9</accession>
<evidence type="ECO:0000313" key="2">
    <source>
        <dbReference type="EMBL" id="GAA2498758.1"/>
    </source>
</evidence>
<keyword evidence="3" id="KW-1185">Reference proteome</keyword>
<name>A0ABN3MEK9_9ACTN</name>
<protein>
    <submittedName>
        <fullName evidence="2">Uncharacterized protein</fullName>
    </submittedName>
</protein>
<dbReference type="RefSeq" id="WP_344361825.1">
    <property type="nucleotide sequence ID" value="NZ_BAAASR010000018.1"/>
</dbReference>
<feature type="region of interest" description="Disordered" evidence="1">
    <location>
        <begin position="352"/>
        <end position="393"/>
    </location>
</feature>
<gene>
    <name evidence="2" type="ORF">GCM10010393_33770</name>
</gene>
<feature type="compositionally biased region" description="Low complexity" evidence="1">
    <location>
        <begin position="353"/>
        <end position="382"/>
    </location>
</feature>
<evidence type="ECO:0000313" key="3">
    <source>
        <dbReference type="Proteomes" id="UP001499942"/>
    </source>
</evidence>
<proteinExistence type="predicted"/>
<sequence length="393" mass="42027">MKEAGDIRVDAVPLGTTEGTGTVRAAAGGRLCVRTRGRVEVHDREAYLAGVREPVGAYEPPPGARAEPAPDGGFVVAGPSYVRAVAADGTVRWELGHDTWHGSHRPPRAPGAPAASPCGRFVAATVPTPLDTEEVARRAAPPHDGPPRRGYGQDRLLLLDAVTGDVRAEQPVAAVSGSLSLRWQEDGRLLGASFWTAWYGWASYWMEPSEHGLRIVGGGPDRHELAGFVPRSSRLVTMCRAEHMSLDDDRYELALHDTADAHPTAVLDLNELSWDAENDDFGHAYPLDEAHVLVTADWVPRHGPMERTHWLLASGSLRPLGRLRYPHPVMEAVTALGDGTWLTRDGDRLHHWGLAGPAGPREGAPRPGAPDADADGGPSPARRAASGPGPSPE</sequence>
<reference evidence="2 3" key="1">
    <citation type="journal article" date="2019" name="Int. J. Syst. Evol. Microbiol.">
        <title>The Global Catalogue of Microorganisms (GCM) 10K type strain sequencing project: providing services to taxonomists for standard genome sequencing and annotation.</title>
        <authorList>
            <consortium name="The Broad Institute Genomics Platform"/>
            <consortium name="The Broad Institute Genome Sequencing Center for Infectious Disease"/>
            <person name="Wu L."/>
            <person name="Ma J."/>
        </authorList>
    </citation>
    <scope>NUCLEOTIDE SEQUENCE [LARGE SCALE GENOMIC DNA]</scope>
    <source>
        <strain evidence="2 3">JCM 5062</strain>
    </source>
</reference>
<dbReference type="EMBL" id="BAAASR010000018">
    <property type="protein sequence ID" value="GAA2498758.1"/>
    <property type="molecule type" value="Genomic_DNA"/>
</dbReference>
<comment type="caution">
    <text evidence="2">The sequence shown here is derived from an EMBL/GenBank/DDBJ whole genome shotgun (WGS) entry which is preliminary data.</text>
</comment>